<dbReference type="OrthoDB" id="194443at2759"/>
<evidence type="ECO:0000313" key="2">
    <source>
        <dbReference type="Proteomes" id="UP000469559"/>
    </source>
</evidence>
<keyword evidence="2" id="KW-1185">Reference proteome</keyword>
<dbReference type="EMBL" id="QGMF01000238">
    <property type="protein sequence ID" value="TVY17610.1"/>
    <property type="molecule type" value="Genomic_DNA"/>
</dbReference>
<dbReference type="Proteomes" id="UP000469559">
    <property type="component" value="Unassembled WGS sequence"/>
</dbReference>
<feature type="non-terminal residue" evidence="1">
    <location>
        <position position="238"/>
    </location>
</feature>
<feature type="non-terminal residue" evidence="1">
    <location>
        <position position="1"/>
    </location>
</feature>
<proteinExistence type="predicted"/>
<protein>
    <submittedName>
        <fullName evidence="1">Uncharacterized protein</fullName>
    </submittedName>
</protein>
<comment type="caution">
    <text evidence="1">The sequence shown here is derived from an EMBL/GenBank/DDBJ whole genome shotgun (WGS) entry which is preliminary data.</text>
</comment>
<dbReference type="AlphaFoldDB" id="A0A8T9BC60"/>
<sequence>AIQSDRIRVLIRVIELPHVKILTFEDFLFRIYTCEPSLDLDNLAPILNLAIFAEIYIICHLKNQTSDLLRTGLGNSQWQLTLDDISIVYDKVPPGKLFFRNTQVLVRIISSKYRLVINKPPGNGKLYAGSMIIVIYLAWDAKMSVNTYIFVAHYSRNGVSVEAQPVGSNVEEVAQPVAAEPKPIVEDLEAIPAEPESLAEDLEAVPAEPESLAEDLKAIPAEPESLAEDLDTVTVELR</sequence>
<name>A0A8T9BC60_9HELO</name>
<evidence type="ECO:0000313" key="1">
    <source>
        <dbReference type="EMBL" id="TVY17610.1"/>
    </source>
</evidence>
<organism evidence="1 2">
    <name type="scientific">Lachnellula arida</name>
    <dbReference type="NCBI Taxonomy" id="1316785"/>
    <lineage>
        <taxon>Eukaryota</taxon>
        <taxon>Fungi</taxon>
        <taxon>Dikarya</taxon>
        <taxon>Ascomycota</taxon>
        <taxon>Pezizomycotina</taxon>
        <taxon>Leotiomycetes</taxon>
        <taxon>Helotiales</taxon>
        <taxon>Lachnaceae</taxon>
        <taxon>Lachnellula</taxon>
    </lineage>
</organism>
<accession>A0A8T9BC60</accession>
<reference evidence="1 2" key="1">
    <citation type="submission" date="2018-05" db="EMBL/GenBank/DDBJ databases">
        <title>Whole genome sequencing for identification of molecular markers to develop diagnostic detection tools for the regulated plant pathogen Lachnellula willkommii.</title>
        <authorList>
            <person name="Giroux E."/>
            <person name="Bilodeau G."/>
        </authorList>
    </citation>
    <scope>NUCLEOTIDE SEQUENCE [LARGE SCALE GENOMIC DNA]</scope>
    <source>
        <strain evidence="1 2">CBS 203.66</strain>
    </source>
</reference>
<gene>
    <name evidence="1" type="ORF">LARI1_G005245</name>
</gene>